<feature type="chain" id="PRO_5043144654" evidence="2">
    <location>
        <begin position="24"/>
        <end position="157"/>
    </location>
</feature>
<dbReference type="AlphaFoldDB" id="A0A1E7RCH6"/>
<dbReference type="OrthoDB" id="5348860at2"/>
<keyword evidence="4" id="KW-1185">Reference proteome</keyword>
<feature type="region of interest" description="Disordered" evidence="1">
    <location>
        <begin position="27"/>
        <end position="48"/>
    </location>
</feature>
<dbReference type="STRING" id="1262585.BJI46_10965"/>
<dbReference type="RefSeq" id="WP_070069524.1">
    <property type="nucleotide sequence ID" value="NZ_MKKK01000014.1"/>
</dbReference>
<dbReference type="Gene3D" id="2.40.128.640">
    <property type="match status" value="1"/>
</dbReference>
<comment type="caution">
    <text evidence="3">The sequence shown here is derived from an EMBL/GenBank/DDBJ whole genome shotgun (WGS) entry which is preliminary data.</text>
</comment>
<evidence type="ECO:0000256" key="1">
    <source>
        <dbReference type="SAM" id="MobiDB-lite"/>
    </source>
</evidence>
<feature type="signal peptide" evidence="2">
    <location>
        <begin position="1"/>
        <end position="23"/>
    </location>
</feature>
<accession>A0A1E7RCH6</accession>
<dbReference type="Proteomes" id="UP000185895">
    <property type="component" value="Unassembled WGS sequence"/>
</dbReference>
<keyword evidence="2" id="KW-0732">Signal</keyword>
<gene>
    <name evidence="3" type="ORF">BJI46_10965</name>
</gene>
<dbReference type="PROSITE" id="PS51257">
    <property type="entry name" value="PROKAR_LIPOPROTEIN"/>
    <property type="match status" value="1"/>
</dbReference>
<evidence type="ECO:0000256" key="2">
    <source>
        <dbReference type="SAM" id="SignalP"/>
    </source>
</evidence>
<dbReference type="Pfam" id="PF04170">
    <property type="entry name" value="NlpE"/>
    <property type="match status" value="1"/>
</dbReference>
<sequence length="157" mass="17331">MNKSLLPILSITAALILVGCNSANQPQNTQLSENQQSPLSQQSHSDTAHTAENALDWDGIYQGTLPCADCPGIKTVLTLHADKTYKLEETYLERNVQPIITEGTFQFDKNQSSIITLDSASQNRKFFIGENFANALDLEGNPITGALQQYYKLNKVQ</sequence>
<name>A0A1E7RCH6_9GAMM</name>
<evidence type="ECO:0000313" key="3">
    <source>
        <dbReference type="EMBL" id="OEY97074.1"/>
    </source>
</evidence>
<dbReference type="EMBL" id="MKKK01000014">
    <property type="protein sequence ID" value="OEY97074.1"/>
    <property type="molecule type" value="Genomic_DNA"/>
</dbReference>
<reference evidence="3 4" key="1">
    <citation type="submission" date="2016-09" db="EMBL/GenBank/DDBJ databases">
        <authorList>
            <person name="Capua I."/>
            <person name="De Benedictis P."/>
            <person name="Joannis T."/>
            <person name="Lombin L.H."/>
            <person name="Cattoli G."/>
        </authorList>
    </citation>
    <scope>NUCLEOTIDE SEQUENCE [LARGE SCALE GENOMIC DNA]</scope>
    <source>
        <strain evidence="3 4">ANC 4671</strain>
    </source>
</reference>
<protein>
    <submittedName>
        <fullName evidence="3">Uncharacterized protein</fullName>
    </submittedName>
</protein>
<dbReference type="InterPro" id="IPR007298">
    <property type="entry name" value="Cu-R_lipoprotein_NlpE"/>
</dbReference>
<evidence type="ECO:0000313" key="4">
    <source>
        <dbReference type="Proteomes" id="UP000185895"/>
    </source>
</evidence>
<proteinExistence type="predicted"/>
<organism evidence="3 4">
    <name type="scientific">Acinetobacter qingfengensis</name>
    <dbReference type="NCBI Taxonomy" id="1262585"/>
    <lineage>
        <taxon>Bacteria</taxon>
        <taxon>Pseudomonadati</taxon>
        <taxon>Pseudomonadota</taxon>
        <taxon>Gammaproteobacteria</taxon>
        <taxon>Moraxellales</taxon>
        <taxon>Moraxellaceae</taxon>
        <taxon>Acinetobacter</taxon>
    </lineage>
</organism>